<evidence type="ECO:0000313" key="2">
    <source>
        <dbReference type="EMBL" id="RDZ06684.1"/>
    </source>
</evidence>
<evidence type="ECO:0000256" key="1">
    <source>
        <dbReference type="SAM" id="Phobius"/>
    </source>
</evidence>
<proteinExistence type="predicted"/>
<keyword evidence="1" id="KW-0812">Transmembrane</keyword>
<organism evidence="2 3">
    <name type="scientific">Priestia megaterium</name>
    <name type="common">Bacillus megaterium</name>
    <dbReference type="NCBI Taxonomy" id="1404"/>
    <lineage>
        <taxon>Bacteria</taxon>
        <taxon>Bacillati</taxon>
        <taxon>Bacillota</taxon>
        <taxon>Bacilli</taxon>
        <taxon>Bacillales</taxon>
        <taxon>Bacillaceae</taxon>
        <taxon>Priestia</taxon>
    </lineage>
</organism>
<keyword evidence="1" id="KW-0472">Membrane</keyword>
<keyword evidence="1" id="KW-1133">Transmembrane helix</keyword>
<dbReference type="RefSeq" id="WP_116078631.1">
    <property type="nucleotide sequence ID" value="NZ_CP187638.1"/>
</dbReference>
<feature type="transmembrane region" description="Helical" evidence="1">
    <location>
        <begin position="20"/>
        <end position="37"/>
    </location>
</feature>
<accession>A0A3D8WU67</accession>
<dbReference type="EMBL" id="PQWM01000059">
    <property type="protein sequence ID" value="RDZ06684.1"/>
    <property type="molecule type" value="Genomic_DNA"/>
</dbReference>
<sequence length="143" mass="16066">MKLIRDERLVIKNLKNIRIAFAFQTLAMVGILIYDGITRGFNNVTDNPLWLVLILTSVILGYLNLGISVDSYESGKQLRKTPYYLIVIGCLTIGIIFGLLTKITSNSSVQDSTIIGLVIFLCFLATFSFGHFLIKKRSKDEDE</sequence>
<dbReference type="Proteomes" id="UP000256519">
    <property type="component" value="Unassembled WGS sequence"/>
</dbReference>
<feature type="transmembrane region" description="Helical" evidence="1">
    <location>
        <begin position="49"/>
        <end position="69"/>
    </location>
</feature>
<name>A0A3D8WU67_PRIMG</name>
<gene>
    <name evidence="2" type="ORF">C3744_28300</name>
</gene>
<reference evidence="2 3" key="1">
    <citation type="journal article" date="2018" name="Appl. Environ. Microbiol.">
        <title>Antimicrobial susceptibility testing and tentative epidemiological cut-off values of five Bacillus species relevant for use as animal feed additives or for plant protection.</title>
        <authorList>
            <person name="Agerso Y."/>
            <person name="Stuer-Lauridsen B."/>
            <person name="Bjerre K."/>
            <person name="Jensen M.G."/>
            <person name="Johansen E."/>
            <person name="Bennedsen M."/>
            <person name="Brockmann E."/>
            <person name="Nielsen B."/>
        </authorList>
    </citation>
    <scope>NUCLEOTIDE SEQUENCE [LARGE SCALE GENOMIC DNA]</scope>
    <source>
        <strain evidence="2 3">CHCC20162</strain>
    </source>
</reference>
<evidence type="ECO:0000313" key="3">
    <source>
        <dbReference type="Proteomes" id="UP000256519"/>
    </source>
</evidence>
<dbReference type="AlphaFoldDB" id="A0A3D8WU67"/>
<comment type="caution">
    <text evidence="2">The sequence shown here is derived from an EMBL/GenBank/DDBJ whole genome shotgun (WGS) entry which is preliminary data.</text>
</comment>
<protein>
    <submittedName>
        <fullName evidence="2">Branched-chain amino acid ABC transporter substrate-binding protein</fullName>
    </submittedName>
</protein>
<feature type="transmembrane region" description="Helical" evidence="1">
    <location>
        <begin position="113"/>
        <end position="134"/>
    </location>
</feature>
<feature type="transmembrane region" description="Helical" evidence="1">
    <location>
        <begin position="81"/>
        <end position="101"/>
    </location>
</feature>